<dbReference type="Proteomes" id="UP000749559">
    <property type="component" value="Unassembled WGS sequence"/>
</dbReference>
<dbReference type="InterPro" id="IPR036514">
    <property type="entry name" value="SGNH_hydro_sf"/>
</dbReference>
<dbReference type="InterPro" id="IPR013830">
    <property type="entry name" value="SGNH_hydro"/>
</dbReference>
<protein>
    <submittedName>
        <fullName evidence="2">Uncharacterized protein</fullName>
    </submittedName>
</protein>
<evidence type="ECO:0000256" key="1">
    <source>
        <dbReference type="SAM" id="MobiDB-lite"/>
    </source>
</evidence>
<accession>A0A8J1XXT9</accession>
<evidence type="ECO:0000313" key="2">
    <source>
        <dbReference type="EMBL" id="CAH1790921.1"/>
    </source>
</evidence>
<feature type="compositionally biased region" description="Basic and acidic residues" evidence="1">
    <location>
        <begin position="325"/>
        <end position="339"/>
    </location>
</feature>
<feature type="non-terminal residue" evidence="2">
    <location>
        <position position="1"/>
    </location>
</feature>
<name>A0A8J1XXT9_OWEFU</name>
<evidence type="ECO:0000313" key="3">
    <source>
        <dbReference type="Proteomes" id="UP000749559"/>
    </source>
</evidence>
<organism evidence="2 3">
    <name type="scientific">Owenia fusiformis</name>
    <name type="common">Polychaete worm</name>
    <dbReference type="NCBI Taxonomy" id="6347"/>
    <lineage>
        <taxon>Eukaryota</taxon>
        <taxon>Metazoa</taxon>
        <taxon>Spiralia</taxon>
        <taxon>Lophotrochozoa</taxon>
        <taxon>Annelida</taxon>
        <taxon>Polychaeta</taxon>
        <taxon>Sedentaria</taxon>
        <taxon>Canalipalpata</taxon>
        <taxon>Sabellida</taxon>
        <taxon>Oweniida</taxon>
        <taxon>Oweniidae</taxon>
        <taxon>Owenia</taxon>
    </lineage>
</organism>
<reference evidence="2" key="1">
    <citation type="submission" date="2022-03" db="EMBL/GenBank/DDBJ databases">
        <authorList>
            <person name="Martin C."/>
        </authorList>
    </citation>
    <scope>NUCLEOTIDE SEQUENCE</scope>
</reference>
<proteinExistence type="predicted"/>
<dbReference type="Pfam" id="PF13472">
    <property type="entry name" value="Lipase_GDSL_2"/>
    <property type="match status" value="1"/>
</dbReference>
<sequence length="367" mass="42433">HNYEQNNCIYEQLRESLLCVFLGSYLLCFHLVQLSQVRMTSFSSNKITRCCIRKKSRDQLQPITDSVTSDFPPFFCLILTDLLEASFPLFSSLFSINLEVGLRIVIMARPSVLLTGHSFISRLSESQHQDLDLRDTDYVYDVGHGGAKVDNKSPKNLSVLSSEVWKPYDVVVFQIGENDLSHHNNQYDVIYALQGLHDLVSIVRRANRDCKVVIGELFYRDFSNDKNCRFTCQEDCEVYNKKIKKFNTMLRTFYADFDYVLVWKHQGMKENWKEMVGHDGTHLSSWGLQKFSSSLRGAVIQGKKLLTQHGFRRRPTGNTSYQRSTDNDRQPGCDRVSERRHQRQRVHPWSCPRAGHSATGCRAKQNN</sequence>
<dbReference type="AlphaFoldDB" id="A0A8J1XXT9"/>
<dbReference type="CDD" id="cd00229">
    <property type="entry name" value="SGNH_hydrolase"/>
    <property type="match status" value="1"/>
</dbReference>
<comment type="caution">
    <text evidence="2">The sequence shown here is derived from an EMBL/GenBank/DDBJ whole genome shotgun (WGS) entry which is preliminary data.</text>
</comment>
<gene>
    <name evidence="2" type="ORF">OFUS_LOCUS16073</name>
</gene>
<keyword evidence="3" id="KW-1185">Reference proteome</keyword>
<feature type="region of interest" description="Disordered" evidence="1">
    <location>
        <begin position="307"/>
        <end position="367"/>
    </location>
</feature>
<dbReference type="Gene3D" id="3.40.50.1110">
    <property type="entry name" value="SGNH hydrolase"/>
    <property type="match status" value="1"/>
</dbReference>
<dbReference type="EMBL" id="CAIIXF020000008">
    <property type="protein sequence ID" value="CAH1790921.1"/>
    <property type="molecule type" value="Genomic_DNA"/>
</dbReference>
<dbReference type="SUPFAM" id="SSF52266">
    <property type="entry name" value="SGNH hydrolase"/>
    <property type="match status" value="1"/>
</dbReference>